<proteinExistence type="predicted"/>
<organism evidence="1 2">
    <name type="scientific">Undibacterium seohonense</name>
    <dbReference type="NCBI Taxonomy" id="1344950"/>
    <lineage>
        <taxon>Bacteria</taxon>
        <taxon>Pseudomonadati</taxon>
        <taxon>Pseudomonadota</taxon>
        <taxon>Betaproteobacteria</taxon>
        <taxon>Burkholderiales</taxon>
        <taxon>Oxalobacteraceae</taxon>
        <taxon>Undibacterium</taxon>
    </lineage>
</organism>
<sequence>MNQIDLYTTFRALGCEILVFEDHPQFFGNWRAHFKFKRERYEIVSDNREGWLTLWRYDAENKGERVFEVISSQLNEKSELALLKQWLTELGGK</sequence>
<name>A0ABR6X8S5_9BURK</name>
<dbReference type="EMBL" id="JACOFW010000023">
    <property type="protein sequence ID" value="MBC3808975.1"/>
    <property type="molecule type" value="Genomic_DNA"/>
</dbReference>
<dbReference type="RefSeq" id="WP_186924040.1">
    <property type="nucleotide sequence ID" value="NZ_JACOFW010000023.1"/>
</dbReference>
<reference evidence="1 2" key="1">
    <citation type="submission" date="2020-08" db="EMBL/GenBank/DDBJ databases">
        <title>Novel species isolated from subtropical streams in China.</title>
        <authorList>
            <person name="Lu H."/>
        </authorList>
    </citation>
    <scope>NUCLEOTIDE SEQUENCE [LARGE SCALE GENOMIC DNA]</scope>
    <source>
        <strain evidence="1 2">KACC 16656</strain>
    </source>
</reference>
<gene>
    <name evidence="1" type="ORF">H8K52_16670</name>
</gene>
<evidence type="ECO:0000313" key="1">
    <source>
        <dbReference type="EMBL" id="MBC3808975.1"/>
    </source>
</evidence>
<protein>
    <submittedName>
        <fullName evidence="1">Uncharacterized protein</fullName>
    </submittedName>
</protein>
<evidence type="ECO:0000313" key="2">
    <source>
        <dbReference type="Proteomes" id="UP000648257"/>
    </source>
</evidence>
<comment type="caution">
    <text evidence="1">The sequence shown here is derived from an EMBL/GenBank/DDBJ whole genome shotgun (WGS) entry which is preliminary data.</text>
</comment>
<keyword evidence="2" id="KW-1185">Reference proteome</keyword>
<accession>A0ABR6X8S5</accession>
<dbReference type="Proteomes" id="UP000648257">
    <property type="component" value="Unassembled WGS sequence"/>
</dbReference>